<feature type="transmembrane region" description="Helical" evidence="5">
    <location>
        <begin position="337"/>
        <end position="362"/>
    </location>
</feature>
<feature type="transmembrane region" description="Helical" evidence="5">
    <location>
        <begin position="187"/>
        <end position="208"/>
    </location>
</feature>
<feature type="transmembrane region" description="Helical" evidence="5">
    <location>
        <begin position="264"/>
        <end position="284"/>
    </location>
</feature>
<dbReference type="AlphaFoldDB" id="A0AAU7DCB1"/>
<feature type="transmembrane region" description="Helical" evidence="5">
    <location>
        <begin position="150"/>
        <end position="175"/>
    </location>
</feature>
<dbReference type="InterPro" id="IPR014743">
    <property type="entry name" value="Cl-channel_core"/>
</dbReference>
<name>A0AAU7DCB1_9BACT</name>
<dbReference type="GO" id="GO:0016020">
    <property type="term" value="C:membrane"/>
    <property type="evidence" value="ECO:0007669"/>
    <property type="project" value="UniProtKB-SubCell"/>
</dbReference>
<dbReference type="InterPro" id="IPR011322">
    <property type="entry name" value="N-reg_PII-like_a/b"/>
</dbReference>
<evidence type="ECO:0000256" key="3">
    <source>
        <dbReference type="ARBA" id="ARBA00022989"/>
    </source>
</evidence>
<proteinExistence type="predicted"/>
<evidence type="ECO:0000256" key="2">
    <source>
        <dbReference type="ARBA" id="ARBA00022692"/>
    </source>
</evidence>
<dbReference type="RefSeq" id="WP_348268959.1">
    <property type="nucleotide sequence ID" value="NZ_CP121194.1"/>
</dbReference>
<dbReference type="Gene3D" id="3.30.70.120">
    <property type="match status" value="1"/>
</dbReference>
<reference evidence="7" key="1">
    <citation type="submission" date="2023-03" db="EMBL/GenBank/DDBJ databases">
        <title>Edaphobacter sp.</title>
        <authorList>
            <person name="Huber K.J."/>
            <person name="Papendorf J."/>
            <person name="Pilke C."/>
            <person name="Bunk B."/>
            <person name="Sproeer C."/>
            <person name="Pester M."/>
        </authorList>
    </citation>
    <scope>NUCLEOTIDE SEQUENCE</scope>
    <source>
        <strain evidence="6">DSM 109919</strain>
        <strain evidence="7">DSM 109920</strain>
    </source>
</reference>
<evidence type="ECO:0000256" key="5">
    <source>
        <dbReference type="SAM" id="Phobius"/>
    </source>
</evidence>
<dbReference type="Pfam" id="PF00654">
    <property type="entry name" value="Voltage_CLC"/>
    <property type="match status" value="1"/>
</dbReference>
<protein>
    <submittedName>
        <fullName evidence="7">Chloride channel protein</fullName>
    </submittedName>
</protein>
<accession>A0AAU7DCB1</accession>
<feature type="transmembrane region" description="Helical" evidence="5">
    <location>
        <begin position="57"/>
        <end position="76"/>
    </location>
</feature>
<keyword evidence="3 5" id="KW-1133">Transmembrane helix</keyword>
<sequence>MPKNNVVWSGGEQAHILVDLLRWLVIATLAGVLAGSASALLLASLEWATAVRESHKWIIALLPLAGLFVGCLYKYLGSSVEAGNNLIIDEIHDPKAVLPLRMTPLILLGTAITHLFGGSAGREGTAIQAGASLADQLTGIFGLDARDRRILLMAGISGGFGSVFGTPLSGAIFGIEVLAIGRIGYDGIFPCFVGAFVGDFVTRAWGIHHTVYRVTSVPSLTFTGFLCAIAAGVAFGLVGMAFAKTTHAISHWGKKTIAWAPLRPFTGGVIVAVAVLAVGTTKYIGLGIPTIVAAFATHLPPYDFAAKFLFTAVTLGFGFKGGEVTPLFYIGATLGNALAWLLPLPSTLLAGMGFVAVFAGAANTPIASSLMAVELFGAEAGAYAAIACVVSYLFSGHAGIYHSQRVGRSKHAKTIGEEGMSLAFVAKGRLGRVLNPLTDLNDFGFLKGESMSEVSVLRLYFAASDVHGTDSWWKRLSPQPLGSYLLRQAKEMGIEQALLHRVIGGYLKNQNLVMDTGEISPARLPQCLELVGDEELLHAFLKQNSEQLKTVRPVFLRAEDARIEAEIEENEIQEMLDLEGR</sequence>
<organism evidence="7">
    <name type="scientific">Edaphobacter paludis</name>
    <dbReference type="NCBI Taxonomy" id="3035702"/>
    <lineage>
        <taxon>Bacteria</taxon>
        <taxon>Pseudomonadati</taxon>
        <taxon>Acidobacteriota</taxon>
        <taxon>Terriglobia</taxon>
        <taxon>Terriglobales</taxon>
        <taxon>Acidobacteriaceae</taxon>
        <taxon>Edaphobacter</taxon>
    </lineage>
</organism>
<feature type="transmembrane region" description="Helical" evidence="5">
    <location>
        <begin position="304"/>
        <end position="330"/>
    </location>
</feature>
<feature type="transmembrane region" description="Helical" evidence="5">
    <location>
        <begin position="220"/>
        <end position="243"/>
    </location>
</feature>
<dbReference type="SUPFAM" id="SSF54913">
    <property type="entry name" value="GlnB-like"/>
    <property type="match status" value="1"/>
</dbReference>
<dbReference type="EMBL" id="CP121194">
    <property type="protein sequence ID" value="XBH11467.1"/>
    <property type="molecule type" value="Genomic_DNA"/>
</dbReference>
<keyword evidence="2 5" id="KW-0812">Transmembrane</keyword>
<dbReference type="GO" id="GO:0015108">
    <property type="term" value="F:chloride transmembrane transporter activity"/>
    <property type="evidence" value="ECO:0007669"/>
    <property type="project" value="InterPro"/>
</dbReference>
<evidence type="ECO:0000313" key="6">
    <source>
        <dbReference type="EMBL" id="XBH11467.1"/>
    </source>
</evidence>
<comment type="subcellular location">
    <subcellularLocation>
        <location evidence="1">Membrane</location>
        <topology evidence="1">Multi-pass membrane protein</topology>
    </subcellularLocation>
</comment>
<dbReference type="Gene3D" id="1.10.3080.10">
    <property type="entry name" value="Clc chloride channel"/>
    <property type="match status" value="1"/>
</dbReference>
<evidence type="ECO:0000256" key="1">
    <source>
        <dbReference type="ARBA" id="ARBA00004141"/>
    </source>
</evidence>
<gene>
    <name evidence="6" type="ORF">P4G45_07005</name>
    <name evidence="7" type="ORF">P8936_07240</name>
</gene>
<accession>A0AAU7D0J1</accession>
<feature type="transmembrane region" description="Helical" evidence="5">
    <location>
        <begin position="382"/>
        <end position="401"/>
    </location>
</feature>
<dbReference type="PANTHER" id="PTHR43427">
    <property type="entry name" value="CHLORIDE CHANNEL PROTEIN CLC-E"/>
    <property type="match status" value="1"/>
</dbReference>
<feature type="transmembrane region" description="Helical" evidence="5">
    <location>
        <begin position="20"/>
        <end position="45"/>
    </location>
</feature>
<dbReference type="PANTHER" id="PTHR43427:SF12">
    <property type="entry name" value="CHLORIDE TRANSPORTER"/>
    <property type="match status" value="1"/>
</dbReference>
<dbReference type="SUPFAM" id="SSF81340">
    <property type="entry name" value="Clc chloride channel"/>
    <property type="match status" value="1"/>
</dbReference>
<dbReference type="EMBL" id="CP121195">
    <property type="protein sequence ID" value="XBH14949.1"/>
    <property type="molecule type" value="Genomic_DNA"/>
</dbReference>
<dbReference type="InterPro" id="IPR001807">
    <property type="entry name" value="ClC"/>
</dbReference>
<evidence type="ECO:0000313" key="7">
    <source>
        <dbReference type="EMBL" id="XBH14949.1"/>
    </source>
</evidence>
<keyword evidence="4 5" id="KW-0472">Membrane</keyword>
<dbReference type="InterPro" id="IPR015867">
    <property type="entry name" value="N-reg_PII/ATP_PRibTrfase_C"/>
</dbReference>
<dbReference type="CDD" id="cd03682">
    <property type="entry name" value="ClC_sycA_like"/>
    <property type="match status" value="1"/>
</dbReference>
<dbReference type="InterPro" id="IPR050368">
    <property type="entry name" value="ClC-type_chloride_channel"/>
</dbReference>
<evidence type="ECO:0000256" key="4">
    <source>
        <dbReference type="ARBA" id="ARBA00023136"/>
    </source>
</evidence>
<dbReference type="KEGG" id="epl:P4G45_07005"/>